<proteinExistence type="predicted"/>
<keyword evidence="3" id="KW-1185">Reference proteome</keyword>
<reference evidence="2" key="1">
    <citation type="submission" date="2023-06" db="EMBL/GenBank/DDBJ databases">
        <title>Reference genome for the Northern bat (Eptesicus nilssonii), a most northern bat species.</title>
        <authorList>
            <person name="Laine V.N."/>
            <person name="Pulliainen A.T."/>
            <person name="Lilley T.M."/>
        </authorList>
    </citation>
    <scope>NUCLEOTIDE SEQUENCE</scope>
    <source>
        <strain evidence="2">BLF_Eptnil</strain>
        <tissue evidence="2">Kidney</tissue>
    </source>
</reference>
<feature type="region of interest" description="Disordered" evidence="1">
    <location>
        <begin position="1"/>
        <end position="21"/>
    </location>
</feature>
<dbReference type="AlphaFoldDB" id="A0AA40LJT6"/>
<dbReference type="Proteomes" id="UP001177744">
    <property type="component" value="Unassembled WGS sequence"/>
</dbReference>
<sequence>MSKDKNNGEKEEAGPGRDDADVEWKFARSELYLSSFQEDLTLPVPFKPCPPPRPFSTFSGMTAELSLPTPAPSPISCPHFPRPCLLNNLSLPPELGEFSGLFAVAAPAANPRSHSIPQPPP</sequence>
<dbReference type="EMBL" id="JAULJE010000013">
    <property type="protein sequence ID" value="KAK1336076.1"/>
    <property type="molecule type" value="Genomic_DNA"/>
</dbReference>
<accession>A0AA40LJT6</accession>
<gene>
    <name evidence="2" type="ORF">QTO34_003876</name>
</gene>
<evidence type="ECO:0000313" key="2">
    <source>
        <dbReference type="EMBL" id="KAK1336076.1"/>
    </source>
</evidence>
<name>A0AA40LJT6_CNENI</name>
<feature type="non-terminal residue" evidence="2">
    <location>
        <position position="121"/>
    </location>
</feature>
<evidence type="ECO:0000256" key="1">
    <source>
        <dbReference type="SAM" id="MobiDB-lite"/>
    </source>
</evidence>
<comment type="caution">
    <text evidence="2">The sequence shown here is derived from an EMBL/GenBank/DDBJ whole genome shotgun (WGS) entry which is preliminary data.</text>
</comment>
<evidence type="ECO:0000313" key="3">
    <source>
        <dbReference type="Proteomes" id="UP001177744"/>
    </source>
</evidence>
<protein>
    <submittedName>
        <fullName evidence="2">Uncharacterized protein</fullName>
    </submittedName>
</protein>
<organism evidence="2 3">
    <name type="scientific">Cnephaeus nilssonii</name>
    <name type="common">Northern bat</name>
    <name type="synonym">Eptesicus nilssonii</name>
    <dbReference type="NCBI Taxonomy" id="3371016"/>
    <lineage>
        <taxon>Eukaryota</taxon>
        <taxon>Metazoa</taxon>
        <taxon>Chordata</taxon>
        <taxon>Craniata</taxon>
        <taxon>Vertebrata</taxon>
        <taxon>Euteleostomi</taxon>
        <taxon>Mammalia</taxon>
        <taxon>Eutheria</taxon>
        <taxon>Laurasiatheria</taxon>
        <taxon>Chiroptera</taxon>
        <taxon>Yangochiroptera</taxon>
        <taxon>Vespertilionidae</taxon>
        <taxon>Cnephaeus</taxon>
    </lineage>
</organism>